<evidence type="ECO:0000256" key="1">
    <source>
        <dbReference type="SAM" id="Phobius"/>
    </source>
</evidence>
<keyword evidence="1" id="KW-1133">Transmembrane helix</keyword>
<sequence length="146" mass="16183">MNILLVISSILAVTCFVWILNRFLPYKVCAICAGVSGTWLAMLGARFFGYSVDPAMLAMLLGGSVVGSAYQLEKKIGAEEKKLLWKILFIPAGFVTSYGVVYEKWYAVFGALVFLVLLAYVFLKASGKQETNKTVKELEEKMKQCC</sequence>
<keyword evidence="1" id="KW-0812">Transmembrane</keyword>
<dbReference type="EMBL" id="MHUG01000024">
    <property type="protein sequence ID" value="OHA72735.1"/>
    <property type="molecule type" value="Genomic_DNA"/>
</dbReference>
<feature type="transmembrane region" description="Helical" evidence="1">
    <location>
        <begin position="28"/>
        <end position="48"/>
    </location>
</feature>
<name>A0A1G2RIQ8_9BACT</name>
<gene>
    <name evidence="2" type="ORF">A3B24_00665</name>
</gene>
<evidence type="ECO:0000313" key="2">
    <source>
        <dbReference type="EMBL" id="OHA72735.1"/>
    </source>
</evidence>
<comment type="caution">
    <text evidence="2">The sequence shown here is derived from an EMBL/GenBank/DDBJ whole genome shotgun (WGS) entry which is preliminary data.</text>
</comment>
<dbReference type="STRING" id="1802461.A3B24_00665"/>
<feature type="transmembrane region" description="Helical" evidence="1">
    <location>
        <begin position="6"/>
        <end position="21"/>
    </location>
</feature>
<protein>
    <submittedName>
        <fullName evidence="2">Uncharacterized protein</fullName>
    </submittedName>
</protein>
<accession>A0A1G2RIQ8</accession>
<feature type="transmembrane region" description="Helical" evidence="1">
    <location>
        <begin position="83"/>
        <end position="100"/>
    </location>
</feature>
<feature type="transmembrane region" description="Helical" evidence="1">
    <location>
        <begin position="54"/>
        <end position="71"/>
    </location>
</feature>
<dbReference type="Proteomes" id="UP000176917">
    <property type="component" value="Unassembled WGS sequence"/>
</dbReference>
<proteinExistence type="predicted"/>
<organism evidence="2 3">
    <name type="scientific">Candidatus Wildermuthbacteria bacterium RIFCSPLOWO2_01_FULL_48_16</name>
    <dbReference type="NCBI Taxonomy" id="1802461"/>
    <lineage>
        <taxon>Bacteria</taxon>
        <taxon>Candidatus Wildermuthiibacteriota</taxon>
    </lineage>
</organism>
<keyword evidence="1" id="KW-0472">Membrane</keyword>
<reference evidence="2 3" key="1">
    <citation type="journal article" date="2016" name="Nat. Commun.">
        <title>Thousands of microbial genomes shed light on interconnected biogeochemical processes in an aquifer system.</title>
        <authorList>
            <person name="Anantharaman K."/>
            <person name="Brown C.T."/>
            <person name="Hug L.A."/>
            <person name="Sharon I."/>
            <person name="Castelle C.J."/>
            <person name="Probst A.J."/>
            <person name="Thomas B.C."/>
            <person name="Singh A."/>
            <person name="Wilkins M.J."/>
            <person name="Karaoz U."/>
            <person name="Brodie E.L."/>
            <person name="Williams K.H."/>
            <person name="Hubbard S.S."/>
            <person name="Banfield J.F."/>
        </authorList>
    </citation>
    <scope>NUCLEOTIDE SEQUENCE [LARGE SCALE GENOMIC DNA]</scope>
</reference>
<evidence type="ECO:0000313" key="3">
    <source>
        <dbReference type="Proteomes" id="UP000176917"/>
    </source>
</evidence>
<feature type="transmembrane region" description="Helical" evidence="1">
    <location>
        <begin position="106"/>
        <end position="123"/>
    </location>
</feature>
<dbReference type="AlphaFoldDB" id="A0A1G2RIQ8"/>